<dbReference type="AlphaFoldDB" id="A0A8C5MD20"/>
<organism evidence="2 3">
    <name type="scientific">Leptobrachium leishanense</name>
    <name type="common">Leishan spiny toad</name>
    <dbReference type="NCBI Taxonomy" id="445787"/>
    <lineage>
        <taxon>Eukaryota</taxon>
        <taxon>Metazoa</taxon>
        <taxon>Chordata</taxon>
        <taxon>Craniata</taxon>
        <taxon>Vertebrata</taxon>
        <taxon>Euteleostomi</taxon>
        <taxon>Amphibia</taxon>
        <taxon>Batrachia</taxon>
        <taxon>Anura</taxon>
        <taxon>Pelobatoidea</taxon>
        <taxon>Megophryidae</taxon>
        <taxon>Leptobrachium</taxon>
    </lineage>
</organism>
<feature type="transmembrane region" description="Helical" evidence="1">
    <location>
        <begin position="52"/>
        <end position="71"/>
    </location>
</feature>
<keyword evidence="3" id="KW-1185">Reference proteome</keyword>
<feature type="transmembrane region" description="Helical" evidence="1">
    <location>
        <begin position="21"/>
        <end position="40"/>
    </location>
</feature>
<name>A0A8C5MD20_9ANUR</name>
<keyword evidence="1" id="KW-0472">Membrane</keyword>
<reference evidence="2" key="1">
    <citation type="submission" date="2025-08" db="UniProtKB">
        <authorList>
            <consortium name="Ensembl"/>
        </authorList>
    </citation>
    <scope>IDENTIFICATION</scope>
</reference>
<sequence>MPGLPGSVQWPWSCWKRSDPVCLSLCVSFYSCLSLCLSVYPSAYLSISVCPSAYLSIPVYLSLSVSFYTCLSLGISPARQVIPDEGDTGESDTMSYRPGSLSLRPLSTFVIPFL</sequence>
<keyword evidence="1" id="KW-1133">Transmembrane helix</keyword>
<evidence type="ECO:0000313" key="2">
    <source>
        <dbReference type="Ensembl" id="ENSLLEP00000012507.1"/>
    </source>
</evidence>
<evidence type="ECO:0000256" key="1">
    <source>
        <dbReference type="SAM" id="Phobius"/>
    </source>
</evidence>
<accession>A0A8C5MD20</accession>
<protein>
    <submittedName>
        <fullName evidence="2">Uncharacterized protein</fullName>
    </submittedName>
</protein>
<dbReference type="Proteomes" id="UP000694569">
    <property type="component" value="Unplaced"/>
</dbReference>
<dbReference type="Ensembl" id="ENSLLET00000012996.1">
    <property type="protein sequence ID" value="ENSLLEP00000012507.1"/>
    <property type="gene ID" value="ENSLLEG00000007925.1"/>
</dbReference>
<proteinExistence type="predicted"/>
<keyword evidence="1" id="KW-0812">Transmembrane</keyword>
<evidence type="ECO:0000313" key="3">
    <source>
        <dbReference type="Proteomes" id="UP000694569"/>
    </source>
</evidence>
<reference evidence="2" key="2">
    <citation type="submission" date="2025-09" db="UniProtKB">
        <authorList>
            <consortium name="Ensembl"/>
        </authorList>
    </citation>
    <scope>IDENTIFICATION</scope>
</reference>